<dbReference type="EMBL" id="ML976999">
    <property type="protein sequence ID" value="KAF1954374.1"/>
    <property type="molecule type" value="Genomic_DNA"/>
</dbReference>
<evidence type="ECO:0000259" key="2">
    <source>
        <dbReference type="PROSITE" id="PS50234"/>
    </source>
</evidence>
<dbReference type="InterPro" id="IPR002035">
    <property type="entry name" value="VWF_A"/>
</dbReference>
<feature type="compositionally biased region" description="Low complexity" evidence="1">
    <location>
        <begin position="339"/>
        <end position="362"/>
    </location>
</feature>
<feature type="compositionally biased region" description="Polar residues" evidence="1">
    <location>
        <begin position="268"/>
        <end position="292"/>
    </location>
</feature>
<dbReference type="Proteomes" id="UP000800035">
    <property type="component" value="Unassembled WGS sequence"/>
</dbReference>
<dbReference type="AlphaFoldDB" id="A0A6A5TQ62"/>
<dbReference type="SUPFAM" id="SSF53300">
    <property type="entry name" value="vWA-like"/>
    <property type="match status" value="1"/>
</dbReference>
<feature type="domain" description="VWFA" evidence="2">
    <location>
        <begin position="404"/>
        <end position="625"/>
    </location>
</feature>
<sequence length="638" mass="70307">MTEKTCTVFIKNVSDDQSEKHRYFAYFVDQDVVNLVNQKVTGGPLTTRQPVFYRTKHLDATGRSPGQFKISSQLYAVIGERQNYNASRPLRHNDEITLKHFQPIEIGARGDNGSALVVEWDKNDGPYFDDERKERDARMGSFSITCSASFPKDNAYVVGLARSINGSERPVAVVACTRNTEYQFTPREEIYIERCGPANKDSIENGKIVLVTNRKSTLRARLWLRFDSDGGDIRVNEVSRGFLVNGHLTGDAGSTVAEESDQDEASAPQPSRGASTSTSQPPDQGKGQSHPNSDPPVKEPDRAEHREREHPPPPNAGPGKPATDSHTAHPSSSAPNPNQQGPAASASASASAGASATAGQPPRTATPPAEAQNSGRTTEEPGAANDDESDDESPTSFSRLRNYHTVFVVDDTGSMLLPPYGDYTGVRQVPRGYNGPTRWTMVLEALQHIIDVAVRYGGIDIHFLVRSWRGRRNIEESDDARTLLKEIAKDFRGGGGPTKFKPTLQSILQSHVEKLRKSREPRSKIDGPKPLDLIVLTDGVAKDKEATEALIVKTARELSAIDEVRPDQVGIQFVQVGEDKVAAQFLKRLEKDIKSQLDDHRDIVDTMRYDYKPGEVPLKDMLAKIFFGAVDKDFYNQG</sequence>
<dbReference type="PANTHER" id="PTHR34706:SF1">
    <property type="entry name" value="VWFA DOMAIN-CONTAINING PROTEIN"/>
    <property type="match status" value="1"/>
</dbReference>
<gene>
    <name evidence="3" type="ORF">CC80DRAFT_536878</name>
</gene>
<dbReference type="InterPro" id="IPR036465">
    <property type="entry name" value="vWFA_dom_sf"/>
</dbReference>
<proteinExistence type="predicted"/>
<accession>A0A6A5TQ62</accession>
<dbReference type="OrthoDB" id="2142040at2759"/>
<protein>
    <recommendedName>
        <fullName evidence="2">VWFA domain-containing protein</fullName>
    </recommendedName>
</protein>
<evidence type="ECO:0000256" key="1">
    <source>
        <dbReference type="SAM" id="MobiDB-lite"/>
    </source>
</evidence>
<feature type="compositionally biased region" description="Basic and acidic residues" evidence="1">
    <location>
        <begin position="296"/>
        <end position="311"/>
    </location>
</feature>
<dbReference type="PROSITE" id="PS50234">
    <property type="entry name" value="VWFA"/>
    <property type="match status" value="1"/>
</dbReference>
<dbReference type="PANTHER" id="PTHR34706">
    <property type="entry name" value="SLR1338 PROTEIN"/>
    <property type="match status" value="1"/>
</dbReference>
<reference evidence="3" key="1">
    <citation type="journal article" date="2020" name="Stud. Mycol.">
        <title>101 Dothideomycetes genomes: a test case for predicting lifestyles and emergence of pathogens.</title>
        <authorList>
            <person name="Haridas S."/>
            <person name="Albert R."/>
            <person name="Binder M."/>
            <person name="Bloem J."/>
            <person name="Labutti K."/>
            <person name="Salamov A."/>
            <person name="Andreopoulos B."/>
            <person name="Baker S."/>
            <person name="Barry K."/>
            <person name="Bills G."/>
            <person name="Bluhm B."/>
            <person name="Cannon C."/>
            <person name="Castanera R."/>
            <person name="Culley D."/>
            <person name="Daum C."/>
            <person name="Ezra D."/>
            <person name="Gonzalez J."/>
            <person name="Henrissat B."/>
            <person name="Kuo A."/>
            <person name="Liang C."/>
            <person name="Lipzen A."/>
            <person name="Lutzoni F."/>
            <person name="Magnuson J."/>
            <person name="Mondo S."/>
            <person name="Nolan M."/>
            <person name="Ohm R."/>
            <person name="Pangilinan J."/>
            <person name="Park H.-J."/>
            <person name="Ramirez L."/>
            <person name="Alfaro M."/>
            <person name="Sun H."/>
            <person name="Tritt A."/>
            <person name="Yoshinaga Y."/>
            <person name="Zwiers L.-H."/>
            <person name="Turgeon B."/>
            <person name="Goodwin S."/>
            <person name="Spatafora J."/>
            <person name="Crous P."/>
            <person name="Grigoriev I."/>
        </authorList>
    </citation>
    <scope>NUCLEOTIDE SEQUENCE</scope>
    <source>
        <strain evidence="3">CBS 675.92</strain>
    </source>
</reference>
<keyword evidence="4" id="KW-1185">Reference proteome</keyword>
<dbReference type="Gene3D" id="3.40.50.410">
    <property type="entry name" value="von Willebrand factor, type A domain"/>
    <property type="match status" value="1"/>
</dbReference>
<evidence type="ECO:0000313" key="3">
    <source>
        <dbReference type="EMBL" id="KAF1954374.1"/>
    </source>
</evidence>
<feature type="region of interest" description="Disordered" evidence="1">
    <location>
        <begin position="253"/>
        <end position="398"/>
    </location>
</feature>
<feature type="compositionally biased region" description="Polar residues" evidence="1">
    <location>
        <begin position="324"/>
        <end position="338"/>
    </location>
</feature>
<evidence type="ECO:0000313" key="4">
    <source>
        <dbReference type="Proteomes" id="UP000800035"/>
    </source>
</evidence>
<name>A0A6A5TQ62_9PLEO</name>
<organism evidence="3 4">
    <name type="scientific">Byssothecium circinans</name>
    <dbReference type="NCBI Taxonomy" id="147558"/>
    <lineage>
        <taxon>Eukaryota</taxon>
        <taxon>Fungi</taxon>
        <taxon>Dikarya</taxon>
        <taxon>Ascomycota</taxon>
        <taxon>Pezizomycotina</taxon>
        <taxon>Dothideomycetes</taxon>
        <taxon>Pleosporomycetidae</taxon>
        <taxon>Pleosporales</taxon>
        <taxon>Massarineae</taxon>
        <taxon>Massarinaceae</taxon>
        <taxon>Byssothecium</taxon>
    </lineage>
</organism>